<dbReference type="RefSeq" id="WP_247030878.1">
    <property type="nucleotide sequence ID" value="NZ_JALKCH010000017.1"/>
</dbReference>
<gene>
    <name evidence="3" type="ORF">MWN34_18920</name>
</gene>
<dbReference type="PANTHER" id="PTHR43236">
    <property type="entry name" value="ANTITOXIN HIGA1"/>
    <property type="match status" value="1"/>
</dbReference>
<evidence type="ECO:0000313" key="4">
    <source>
        <dbReference type="Proteomes" id="UP001203284"/>
    </source>
</evidence>
<evidence type="ECO:0000256" key="1">
    <source>
        <dbReference type="ARBA" id="ARBA00007227"/>
    </source>
</evidence>
<dbReference type="InterPro" id="IPR052345">
    <property type="entry name" value="Rad_response_metalloprotease"/>
</dbReference>
<evidence type="ECO:0000259" key="2">
    <source>
        <dbReference type="PROSITE" id="PS50943"/>
    </source>
</evidence>
<dbReference type="SUPFAM" id="SSF47413">
    <property type="entry name" value="lambda repressor-like DNA-binding domains"/>
    <property type="match status" value="1"/>
</dbReference>
<dbReference type="PROSITE" id="PS50943">
    <property type="entry name" value="HTH_CROC1"/>
    <property type="match status" value="1"/>
</dbReference>
<accession>A0ABT0DG75</accession>
<dbReference type="PANTHER" id="PTHR43236:SF2">
    <property type="entry name" value="BLL0069 PROTEIN"/>
    <property type="match status" value="1"/>
</dbReference>
<dbReference type="InterPro" id="IPR001387">
    <property type="entry name" value="Cro/C1-type_HTH"/>
</dbReference>
<dbReference type="EMBL" id="JALKCH010000017">
    <property type="protein sequence ID" value="MCK0198975.1"/>
    <property type="molecule type" value="Genomic_DNA"/>
</dbReference>
<reference evidence="3 4" key="1">
    <citation type="submission" date="2022-04" db="EMBL/GenBank/DDBJ databases">
        <authorList>
            <person name="Grouzdev D.S."/>
            <person name="Pantiukh K.S."/>
            <person name="Krutkina M.S."/>
        </authorList>
    </citation>
    <scope>NUCLEOTIDE SEQUENCE [LARGE SCALE GENOMIC DNA]</scope>
    <source>
        <strain evidence="3 4">6x-1</strain>
    </source>
</reference>
<keyword evidence="4" id="KW-1185">Reference proteome</keyword>
<sequence length="396" mass="43307">MPTKVSVPVQPEVLAWARRSASITIEAAAKAVNVPADRIGEWEQGNGGPSLPQLRKLAEKYHRPFAVMLLPEPPRGFLPLKDFRRIDPETGKPFPMPARVAYEIRLAQDRRDIALELIEETSGEVQPFKLSAGLNDDPEAVADSIRHALGVDPAEIARWARRETVFEGWRAAIEAKDILVFVMGGAHAPAVREVRGFAIPATTLPVVAVNGRDKTNGRTFTLLHEFAHLVLGEGVVENVVAPQLTMPVAVRRIERWCNAVAAAVMMPAAAVETVAAGKGISSDWSSAELAHAAKQLGASREAALIRFVTLGRASWRSYARKRPVFEQEYQALDEPSGASGGAPHHMQMIGRYGKSYARLVLSGYRDRRINLNDAAAFLGVQAKHIPYIERQAFKAA</sequence>
<organism evidence="3 4">
    <name type="scientific">Ancylobacter crimeensis</name>
    <dbReference type="NCBI Taxonomy" id="2579147"/>
    <lineage>
        <taxon>Bacteria</taxon>
        <taxon>Pseudomonadati</taxon>
        <taxon>Pseudomonadota</taxon>
        <taxon>Alphaproteobacteria</taxon>
        <taxon>Hyphomicrobiales</taxon>
        <taxon>Xanthobacteraceae</taxon>
        <taxon>Ancylobacter</taxon>
    </lineage>
</organism>
<dbReference type="Gene3D" id="1.10.260.40">
    <property type="entry name" value="lambda repressor-like DNA-binding domains"/>
    <property type="match status" value="1"/>
</dbReference>
<dbReference type="CDD" id="cd00093">
    <property type="entry name" value="HTH_XRE"/>
    <property type="match status" value="1"/>
</dbReference>
<dbReference type="SMART" id="SM00530">
    <property type="entry name" value="HTH_XRE"/>
    <property type="match status" value="1"/>
</dbReference>
<dbReference type="Pfam" id="PF06114">
    <property type="entry name" value="Peptidase_M78"/>
    <property type="match status" value="1"/>
</dbReference>
<comment type="similarity">
    <text evidence="1">Belongs to the short-chain fatty acyl-CoA assimilation regulator (ScfR) family.</text>
</comment>
<dbReference type="Proteomes" id="UP001203284">
    <property type="component" value="Unassembled WGS sequence"/>
</dbReference>
<name>A0ABT0DG75_9HYPH</name>
<dbReference type="Gene3D" id="1.10.10.2910">
    <property type="match status" value="1"/>
</dbReference>
<dbReference type="Pfam" id="PF01381">
    <property type="entry name" value="HTH_3"/>
    <property type="match status" value="1"/>
</dbReference>
<feature type="domain" description="HTH cro/C1-type" evidence="2">
    <location>
        <begin position="17"/>
        <end position="68"/>
    </location>
</feature>
<proteinExistence type="inferred from homology"/>
<evidence type="ECO:0000313" key="3">
    <source>
        <dbReference type="EMBL" id="MCK0198975.1"/>
    </source>
</evidence>
<dbReference type="InterPro" id="IPR010982">
    <property type="entry name" value="Lambda_DNA-bd_dom_sf"/>
</dbReference>
<dbReference type="InterPro" id="IPR010359">
    <property type="entry name" value="IrrE_HExxH"/>
</dbReference>
<protein>
    <submittedName>
        <fullName evidence="3">XRE family transcriptional regulator</fullName>
    </submittedName>
</protein>
<comment type="caution">
    <text evidence="3">The sequence shown here is derived from an EMBL/GenBank/DDBJ whole genome shotgun (WGS) entry which is preliminary data.</text>
</comment>